<proteinExistence type="predicted"/>
<keyword evidence="1" id="KW-0802">TPR repeat</keyword>
<dbReference type="Pfam" id="PF14559">
    <property type="entry name" value="TPR_19"/>
    <property type="match status" value="1"/>
</dbReference>
<sequence>MNIRRPLRVCAAALAVAILVSGCKSDADRLSEYRSSGLEYAANGDQARAIIQYRNALKIDPDDAETRGAIAQAFLAQGTIREAEQEFTLLSERFPDILEFRSKLGEIALMRADWDALERQAEAADQIDAEALETQALRLAVRYRNARREGNRPRQNEISASAQALLEQRPAQPVLLRIAIENIATSDDPTAALPVLDAALAADPRLPELQLLRISLLADADQMDVAQDRLLDLARLYPDDPRIAGLLVARYMSRGRVDDAEAVLRALADGSPISDVSMRTMLVRFLKSTRGSDAALTELSRLIDEADDSPAAVIYAAMDRSIRFDMGDRDGAIEGLRRMLDDLGNAPEARIVQVLLARMHDRLGDRPAARILVNAALEMDPGEIEALKLRATWAIDEERPKDAIVDLRNALAQRPRDTELMTLLAAAHAQDGTRGLALEQLAAAAEVSGNAARESERYARALVTEGREFVATRVLDVAHSAAPGDIGIAVLLADLRMAQSDWAGVTNLLSSLRRIDDPEAISARATIEAALLLSQGREAGTVVDGMLSADPGRQVAFTRLISGLVARGDLDVARAQMDRATARRPGDVALRLLDGDLYAAEGDPIGAEDIYRALLDEPAAGDTPALRLFSLLAGQGRRDDADALLANALAAYPASRPLRLIESNRLDVIGETAGAIALLETLYAENASDPVVANNLATLLSAEGADPAQLERAARIVAPLQGNADPAVSDTIGWIAFQRGDATGALPLMRRAARGLPQDPQVQLRLGQVLMALSEMDEARSSFETVLTLAAEDHPVARAAQAKLQALGG</sequence>
<dbReference type="SMART" id="SM00028">
    <property type="entry name" value="TPR"/>
    <property type="match status" value="5"/>
</dbReference>
<dbReference type="PANTHER" id="PTHR44809:SF1">
    <property type="entry name" value="PROTEIN O-MANNOSYL-TRANSFERASE TMTC1"/>
    <property type="match status" value="1"/>
</dbReference>
<dbReference type="InterPro" id="IPR019734">
    <property type="entry name" value="TPR_rpt"/>
</dbReference>
<accession>A0A1H7G867</accession>
<dbReference type="AlphaFoldDB" id="A0A1H7G867"/>
<protein>
    <submittedName>
        <fullName evidence="2">Tetratricopeptide repeat-containing protein</fullName>
    </submittedName>
</protein>
<dbReference type="Proteomes" id="UP000199283">
    <property type="component" value="Unassembled WGS sequence"/>
</dbReference>
<dbReference type="PROSITE" id="PS50005">
    <property type="entry name" value="TPR"/>
    <property type="match status" value="2"/>
</dbReference>
<dbReference type="STRING" id="188906.SAMN04488526_0340"/>
<dbReference type="EMBL" id="FNZQ01000001">
    <property type="protein sequence ID" value="SEK34339.1"/>
    <property type="molecule type" value="Genomic_DNA"/>
</dbReference>
<evidence type="ECO:0000313" key="2">
    <source>
        <dbReference type="EMBL" id="SEK34339.1"/>
    </source>
</evidence>
<dbReference type="PANTHER" id="PTHR44809">
    <property type="match status" value="1"/>
</dbReference>
<organism evidence="2 3">
    <name type="scientific">Jannaschia helgolandensis</name>
    <dbReference type="NCBI Taxonomy" id="188906"/>
    <lineage>
        <taxon>Bacteria</taxon>
        <taxon>Pseudomonadati</taxon>
        <taxon>Pseudomonadota</taxon>
        <taxon>Alphaproteobacteria</taxon>
        <taxon>Rhodobacterales</taxon>
        <taxon>Roseobacteraceae</taxon>
        <taxon>Jannaschia</taxon>
    </lineage>
</organism>
<feature type="repeat" description="TPR" evidence="1">
    <location>
        <begin position="30"/>
        <end position="63"/>
    </location>
</feature>
<dbReference type="SUPFAM" id="SSF48452">
    <property type="entry name" value="TPR-like"/>
    <property type="match status" value="3"/>
</dbReference>
<reference evidence="2 3" key="1">
    <citation type="submission" date="2016-10" db="EMBL/GenBank/DDBJ databases">
        <authorList>
            <person name="de Groot N.N."/>
        </authorList>
    </citation>
    <scope>NUCLEOTIDE SEQUENCE [LARGE SCALE GENOMIC DNA]</scope>
    <source>
        <strain evidence="2 3">DSM 14858</strain>
    </source>
</reference>
<evidence type="ECO:0000313" key="3">
    <source>
        <dbReference type="Proteomes" id="UP000199283"/>
    </source>
</evidence>
<dbReference type="Pfam" id="PF13414">
    <property type="entry name" value="TPR_11"/>
    <property type="match status" value="1"/>
</dbReference>
<dbReference type="InterPro" id="IPR011990">
    <property type="entry name" value="TPR-like_helical_dom_sf"/>
</dbReference>
<dbReference type="Gene3D" id="1.25.40.10">
    <property type="entry name" value="Tetratricopeptide repeat domain"/>
    <property type="match status" value="4"/>
</dbReference>
<evidence type="ECO:0000256" key="1">
    <source>
        <dbReference type="PROSITE-ProRule" id="PRU00339"/>
    </source>
</evidence>
<name>A0A1H7G867_9RHOB</name>
<dbReference type="InterPro" id="IPR052943">
    <property type="entry name" value="TMTC_O-mannosyl-trnsfr"/>
</dbReference>
<dbReference type="RefSeq" id="WP_092759178.1">
    <property type="nucleotide sequence ID" value="NZ_FNZQ01000001.1"/>
</dbReference>
<gene>
    <name evidence="2" type="ORF">SAMN04488526_0340</name>
</gene>
<feature type="repeat" description="TPR" evidence="1">
    <location>
        <begin position="760"/>
        <end position="793"/>
    </location>
</feature>
<dbReference type="OrthoDB" id="7637125at2"/>
<dbReference type="Pfam" id="PF13432">
    <property type="entry name" value="TPR_16"/>
    <property type="match status" value="2"/>
</dbReference>
<dbReference type="PROSITE" id="PS51257">
    <property type="entry name" value="PROKAR_LIPOPROTEIN"/>
    <property type="match status" value="1"/>
</dbReference>
<keyword evidence="3" id="KW-1185">Reference proteome</keyword>